<keyword evidence="2 4" id="KW-0378">Hydrolase</keyword>
<dbReference type="Pfam" id="PF02113">
    <property type="entry name" value="Peptidase_S13"/>
    <property type="match status" value="2"/>
</dbReference>
<protein>
    <submittedName>
        <fullName evidence="4">D-alanyl-D-alanine carboxypeptidase</fullName>
        <ecNumber evidence="4">3.4.16.4</ecNumber>
    </submittedName>
</protein>
<dbReference type="InterPro" id="IPR012338">
    <property type="entry name" value="Beta-lactam/transpept-like"/>
</dbReference>
<evidence type="ECO:0000313" key="4">
    <source>
        <dbReference type="EMBL" id="MFC3835369.1"/>
    </source>
</evidence>
<organism evidence="4 5">
    <name type="scientific">Deinococcus rufus</name>
    <dbReference type="NCBI Taxonomy" id="2136097"/>
    <lineage>
        <taxon>Bacteria</taxon>
        <taxon>Thermotogati</taxon>
        <taxon>Deinococcota</taxon>
        <taxon>Deinococci</taxon>
        <taxon>Deinococcales</taxon>
        <taxon>Deinococcaceae</taxon>
        <taxon>Deinococcus</taxon>
    </lineage>
</organism>
<dbReference type="Gene3D" id="3.40.710.10">
    <property type="entry name" value="DD-peptidase/beta-lactamase superfamily"/>
    <property type="match status" value="2"/>
</dbReference>
<dbReference type="PANTHER" id="PTHR30023">
    <property type="entry name" value="D-ALANYL-D-ALANINE CARBOXYPEPTIDASE"/>
    <property type="match status" value="1"/>
</dbReference>
<dbReference type="EMBL" id="JBHRZG010000024">
    <property type="protein sequence ID" value="MFC3835369.1"/>
    <property type="molecule type" value="Genomic_DNA"/>
</dbReference>
<gene>
    <name evidence="4" type="ORF">ACFOSB_21115</name>
</gene>
<dbReference type="GO" id="GO:0009002">
    <property type="term" value="F:serine-type D-Ala-D-Ala carboxypeptidase activity"/>
    <property type="evidence" value="ECO:0007669"/>
    <property type="project" value="UniProtKB-EC"/>
</dbReference>
<feature type="signal peptide" evidence="3">
    <location>
        <begin position="1"/>
        <end position="24"/>
    </location>
</feature>
<dbReference type="Proteomes" id="UP001595803">
    <property type="component" value="Unassembled WGS sequence"/>
</dbReference>
<reference evidence="5" key="1">
    <citation type="journal article" date="2019" name="Int. J. Syst. Evol. Microbiol.">
        <title>The Global Catalogue of Microorganisms (GCM) 10K type strain sequencing project: providing services to taxonomists for standard genome sequencing and annotation.</title>
        <authorList>
            <consortium name="The Broad Institute Genomics Platform"/>
            <consortium name="The Broad Institute Genome Sequencing Center for Infectious Disease"/>
            <person name="Wu L."/>
            <person name="Ma J."/>
        </authorList>
    </citation>
    <scope>NUCLEOTIDE SEQUENCE [LARGE SCALE GENOMIC DNA]</scope>
    <source>
        <strain evidence="5">CCTCC AB 2017081</strain>
    </source>
</reference>
<keyword evidence="4" id="KW-0121">Carboxypeptidase</keyword>
<comment type="caution">
    <text evidence="4">The sequence shown here is derived from an EMBL/GenBank/DDBJ whole genome shotgun (WGS) entry which is preliminary data.</text>
</comment>
<feature type="chain" id="PRO_5045101849" evidence="3">
    <location>
        <begin position="25"/>
        <end position="472"/>
    </location>
</feature>
<dbReference type="EC" id="3.4.16.4" evidence="4"/>
<evidence type="ECO:0000256" key="1">
    <source>
        <dbReference type="ARBA" id="ARBA00006096"/>
    </source>
</evidence>
<sequence length="472" mass="48695">MTASVLLRSAALAALSMLPGPVASAPARQADPVALTLHRAAAPDPAVRAALRGLPPDIRTGLHVIDLTTGHVLDELDPDTALIPASLMKVVTAAGVLTDRGGAGGWWSTELTVPAAQVGQARVTTLTLRGSGDPTLEATHGPYSLRALAVQARAHGLRSVARVRLADQTLEGQAWADGPLGVPMPALTLARWQGDLPTDAASARQRLGRALIAELRRAGVSVGSEVVESAPVEASASVPVAVPGDGAGDTSSPPEPLVPLARRPEQGIASVRSGSPTAVLAATLRPSDNLLAEALLATLARRPAAPGRHADALTRLRATLRRMHVDLSGVSLHDGSGLDRRNRLTPRAVTTLLQTLYDVPYAAPGTAAPPADVYRTRRNAFAELLPQAGTGETVPRHDGRGGTLALRLRGSGLDVRAKTGTLPGVSALAGYVTGHSGHTLAFAVIMNGPPSSPILTLRAVQDEFVRALASAY</sequence>
<evidence type="ECO:0000256" key="3">
    <source>
        <dbReference type="SAM" id="SignalP"/>
    </source>
</evidence>
<evidence type="ECO:0000256" key="2">
    <source>
        <dbReference type="ARBA" id="ARBA00022801"/>
    </source>
</evidence>
<dbReference type="PRINTS" id="PR00922">
    <property type="entry name" value="DADACBPTASE3"/>
</dbReference>
<dbReference type="RefSeq" id="WP_322474624.1">
    <property type="nucleotide sequence ID" value="NZ_JBHRZG010000024.1"/>
</dbReference>
<dbReference type="InterPro" id="IPR000667">
    <property type="entry name" value="Peptidase_S13"/>
</dbReference>
<proteinExistence type="inferred from homology"/>
<name>A0ABV7ZEA7_9DEIO</name>
<comment type="similarity">
    <text evidence="1">Belongs to the peptidase S13 family.</text>
</comment>
<dbReference type="PANTHER" id="PTHR30023:SF0">
    <property type="entry name" value="PENICILLIN-SENSITIVE CARBOXYPEPTIDASE A"/>
    <property type="match status" value="1"/>
</dbReference>
<keyword evidence="3" id="KW-0732">Signal</keyword>
<evidence type="ECO:0000313" key="5">
    <source>
        <dbReference type="Proteomes" id="UP001595803"/>
    </source>
</evidence>
<keyword evidence="4" id="KW-0645">Protease</keyword>
<accession>A0ABV7ZEA7</accession>
<keyword evidence="5" id="KW-1185">Reference proteome</keyword>
<dbReference type="SUPFAM" id="SSF56601">
    <property type="entry name" value="beta-lactamase/transpeptidase-like"/>
    <property type="match status" value="1"/>
</dbReference>